<protein>
    <submittedName>
        <fullName evidence="3">MFS transporter</fullName>
    </submittedName>
</protein>
<dbReference type="PANTHER" id="PTHR11360">
    <property type="entry name" value="MONOCARBOXYLATE TRANSPORTER"/>
    <property type="match status" value="1"/>
</dbReference>
<accession>A0ABX8SLJ6</accession>
<feature type="transmembrane region" description="Helical" evidence="1">
    <location>
        <begin position="65"/>
        <end position="84"/>
    </location>
</feature>
<dbReference type="CDD" id="cd17355">
    <property type="entry name" value="MFS_YcxA_like"/>
    <property type="match status" value="1"/>
</dbReference>
<dbReference type="PANTHER" id="PTHR11360:SF284">
    <property type="entry name" value="EG:103B4.3 PROTEIN-RELATED"/>
    <property type="match status" value="1"/>
</dbReference>
<keyword evidence="1" id="KW-0812">Transmembrane</keyword>
<keyword evidence="1" id="KW-0472">Membrane</keyword>
<dbReference type="PROSITE" id="PS50850">
    <property type="entry name" value="MFS"/>
    <property type="match status" value="1"/>
</dbReference>
<dbReference type="Pfam" id="PF07690">
    <property type="entry name" value="MFS_1"/>
    <property type="match status" value="1"/>
</dbReference>
<feature type="transmembrane region" description="Helical" evidence="1">
    <location>
        <begin position="219"/>
        <end position="242"/>
    </location>
</feature>
<feature type="transmembrane region" description="Helical" evidence="1">
    <location>
        <begin position="254"/>
        <end position="276"/>
    </location>
</feature>
<feature type="transmembrane region" description="Helical" evidence="1">
    <location>
        <begin position="316"/>
        <end position="338"/>
    </location>
</feature>
<evidence type="ECO:0000256" key="1">
    <source>
        <dbReference type="SAM" id="Phobius"/>
    </source>
</evidence>
<feature type="transmembrane region" description="Helical" evidence="1">
    <location>
        <begin position="90"/>
        <end position="110"/>
    </location>
</feature>
<name>A0ABX8SLJ6_9ACTN</name>
<dbReference type="InterPro" id="IPR020846">
    <property type="entry name" value="MFS_dom"/>
</dbReference>
<dbReference type="Proteomes" id="UP000824504">
    <property type="component" value="Chromosome"/>
</dbReference>
<feature type="transmembrane region" description="Helical" evidence="1">
    <location>
        <begin position="122"/>
        <end position="143"/>
    </location>
</feature>
<feature type="transmembrane region" description="Helical" evidence="1">
    <location>
        <begin position="155"/>
        <end position="174"/>
    </location>
</feature>
<reference evidence="3 4" key="1">
    <citation type="submission" date="2021-07" db="EMBL/GenBank/DDBJ databases">
        <title>complete genome sequencing of Tessaracoccus sp.J1M15.</title>
        <authorList>
            <person name="Bae J.-W."/>
            <person name="Kim D.-y."/>
        </authorList>
    </citation>
    <scope>NUCLEOTIDE SEQUENCE [LARGE SCALE GENOMIC DNA]</scope>
    <source>
        <strain evidence="3 4">J1M15</strain>
    </source>
</reference>
<keyword evidence="4" id="KW-1185">Reference proteome</keyword>
<dbReference type="InterPro" id="IPR011701">
    <property type="entry name" value="MFS"/>
</dbReference>
<feature type="domain" description="Major facilitator superfamily (MFS) profile" evidence="2">
    <location>
        <begin position="1"/>
        <end position="400"/>
    </location>
</feature>
<dbReference type="InterPro" id="IPR050327">
    <property type="entry name" value="Proton-linked_MCT"/>
</dbReference>
<organism evidence="3 4">
    <name type="scientific">Tessaracoccus palaemonis</name>
    <dbReference type="NCBI Taxonomy" id="2829499"/>
    <lineage>
        <taxon>Bacteria</taxon>
        <taxon>Bacillati</taxon>
        <taxon>Actinomycetota</taxon>
        <taxon>Actinomycetes</taxon>
        <taxon>Propionibacteriales</taxon>
        <taxon>Propionibacteriaceae</taxon>
        <taxon>Tessaracoccus</taxon>
    </lineage>
</organism>
<feature type="transmembrane region" description="Helical" evidence="1">
    <location>
        <begin position="283"/>
        <end position="304"/>
    </location>
</feature>
<feature type="transmembrane region" description="Helical" evidence="1">
    <location>
        <begin position="31"/>
        <end position="53"/>
    </location>
</feature>
<evidence type="ECO:0000313" key="3">
    <source>
        <dbReference type="EMBL" id="QXT64226.1"/>
    </source>
</evidence>
<keyword evidence="1" id="KW-1133">Transmembrane helix</keyword>
<gene>
    <name evidence="3" type="ORF">KDB89_00830</name>
</gene>
<sequence length="407" mass="42441">MVACLVLLGAAGFRAVPSVFMDPLHMEFGWSHGTIGLAMTVNMTLFGLFSPFAASLMDRFGMRPVVVFALTMIAAGSAFSVSMTQSWQLILYWGVFVGLGTGSMSMAFVATVTARWFVARRGLVSGVLTAASAAGQLVFLPIIAHLTTQDGWRRAALVVAIAAAAVIPIVLVLLREHPEDLETTALGATTSDPGAPRIRSGGPRATVAALGRAARHPAFWLLAGSFAICGATTNGLIGTHFIPAATDHGMPVTTSASLLALVGVFDVVGTICSGWLTDRFNPALLLVAYYTGRGLALGFLPGLLSPDTTPSTWVFILFYGLDWVATVPPTIALCRAWFGAESPVVYGWVFASHQLGAGAAAAGAGWIRDAFATYDPAFYIAAGLCGAAALLCLTVSRRAVPTTPSLA</sequence>
<feature type="transmembrane region" description="Helical" evidence="1">
    <location>
        <begin position="378"/>
        <end position="396"/>
    </location>
</feature>
<feature type="transmembrane region" description="Helical" evidence="1">
    <location>
        <begin position="345"/>
        <end position="366"/>
    </location>
</feature>
<proteinExistence type="predicted"/>
<evidence type="ECO:0000313" key="4">
    <source>
        <dbReference type="Proteomes" id="UP000824504"/>
    </source>
</evidence>
<evidence type="ECO:0000259" key="2">
    <source>
        <dbReference type="PROSITE" id="PS50850"/>
    </source>
</evidence>
<dbReference type="EMBL" id="CP079216">
    <property type="protein sequence ID" value="QXT64226.1"/>
    <property type="molecule type" value="Genomic_DNA"/>
</dbReference>